<feature type="chain" id="PRO_5026147631" evidence="1">
    <location>
        <begin position="21"/>
        <end position="119"/>
    </location>
</feature>
<sequence length="119" mass="12515">MRPLVVISLCLLALAAFSRADDDDGDHEVQQVATGHRPTGLQDGANCHNNDQCVSRCCLKVFHGDGAGSPGQCHPAAGPGERCSFEQVKGGANVNFCPCRVGICGDDDICPKEDTSDED</sequence>
<evidence type="ECO:0000256" key="1">
    <source>
        <dbReference type="SAM" id="SignalP"/>
    </source>
</evidence>
<dbReference type="OrthoDB" id="6475658at2759"/>
<accession>A0A6G5A439</accession>
<keyword evidence="1" id="KW-0732">Signal</keyword>
<dbReference type="VEuPathDB" id="VectorBase:LOC119175518"/>
<evidence type="ECO:0000313" key="2">
    <source>
        <dbReference type="EMBL" id="NIE45762.1"/>
    </source>
</evidence>
<protein>
    <submittedName>
        <fullName evidence="2">Putative colipase</fullName>
    </submittedName>
</protein>
<proteinExistence type="predicted"/>
<dbReference type="Gene3D" id="2.10.80.10">
    <property type="entry name" value="Lipase, subunit A"/>
    <property type="match status" value="1"/>
</dbReference>
<name>A0A6G5A439_RHIMP</name>
<feature type="signal peptide" evidence="1">
    <location>
        <begin position="1"/>
        <end position="20"/>
    </location>
</feature>
<dbReference type="EMBL" id="GIKN01003489">
    <property type="protein sequence ID" value="NIE45762.1"/>
    <property type="molecule type" value="Transcribed_RNA"/>
</dbReference>
<reference evidence="2" key="1">
    <citation type="submission" date="2020-03" db="EMBL/GenBank/DDBJ databases">
        <title>A transcriptome and proteome of the tick Rhipicephalus microplus shaped by the genetic composition of its hosts and developmental stage.</title>
        <authorList>
            <person name="Garcia G.R."/>
            <person name="Ribeiro J.M.C."/>
            <person name="Maruyama S.R."/>
            <person name="Gardinasse L.G."/>
            <person name="Nelson K."/>
            <person name="Ferreira B.R."/>
            <person name="Andrade T.G."/>
            <person name="Santos I.K.F.M."/>
        </authorList>
    </citation>
    <scope>NUCLEOTIDE SEQUENCE</scope>
    <source>
        <strain evidence="2">NSGR</strain>
        <tissue evidence="2">Salivary glands</tissue>
    </source>
</reference>
<organism evidence="2">
    <name type="scientific">Rhipicephalus microplus</name>
    <name type="common">Cattle tick</name>
    <name type="synonym">Boophilus microplus</name>
    <dbReference type="NCBI Taxonomy" id="6941"/>
    <lineage>
        <taxon>Eukaryota</taxon>
        <taxon>Metazoa</taxon>
        <taxon>Ecdysozoa</taxon>
        <taxon>Arthropoda</taxon>
        <taxon>Chelicerata</taxon>
        <taxon>Arachnida</taxon>
        <taxon>Acari</taxon>
        <taxon>Parasitiformes</taxon>
        <taxon>Ixodida</taxon>
        <taxon>Ixodoidea</taxon>
        <taxon>Ixodidae</taxon>
        <taxon>Rhipicephalinae</taxon>
        <taxon>Rhipicephalus</taxon>
        <taxon>Boophilus</taxon>
    </lineage>
</organism>
<dbReference type="AlphaFoldDB" id="A0A6G5A439"/>